<dbReference type="InterPro" id="IPR010971">
    <property type="entry name" value="UbiH/COQ6"/>
</dbReference>
<dbReference type="PRINTS" id="PR00420">
    <property type="entry name" value="RNGMNOXGNASE"/>
</dbReference>
<dbReference type="InterPro" id="IPR036188">
    <property type="entry name" value="FAD/NAD-bd_sf"/>
</dbReference>
<evidence type="ECO:0000256" key="2">
    <source>
        <dbReference type="ARBA" id="ARBA00004749"/>
    </source>
</evidence>
<dbReference type="EMBL" id="PQVH01000001">
    <property type="protein sequence ID" value="TFW73364.1"/>
    <property type="molecule type" value="Genomic_DNA"/>
</dbReference>
<dbReference type="NCBIfam" id="TIGR01988">
    <property type="entry name" value="Ubi-OHases"/>
    <property type="match status" value="1"/>
</dbReference>
<dbReference type="InterPro" id="IPR051205">
    <property type="entry name" value="UbiH/COQ6_monooxygenase"/>
</dbReference>
<dbReference type="RefSeq" id="WP_135276145.1">
    <property type="nucleotide sequence ID" value="NZ_PQVH01000001.1"/>
</dbReference>
<keyword evidence="5" id="KW-0274">FAD</keyword>
<dbReference type="Proteomes" id="UP000297706">
    <property type="component" value="Unassembled WGS sequence"/>
</dbReference>
<dbReference type="GO" id="GO:0004497">
    <property type="term" value="F:monooxygenase activity"/>
    <property type="evidence" value="ECO:0007669"/>
    <property type="project" value="UniProtKB-KW"/>
</dbReference>
<evidence type="ECO:0000259" key="8">
    <source>
        <dbReference type="Pfam" id="PF01494"/>
    </source>
</evidence>
<reference evidence="9 10" key="1">
    <citation type="submission" date="2018-02" db="EMBL/GenBank/DDBJ databases">
        <title>A novel lanthanide dependent methylotroph, Methylotenera sp. La3113.</title>
        <authorList>
            <person name="Lv H."/>
            <person name="Tani A."/>
        </authorList>
    </citation>
    <scope>NUCLEOTIDE SEQUENCE [LARGE SCALE GENOMIC DNA]</scope>
    <source>
        <strain evidence="9 10">La3113</strain>
    </source>
</reference>
<gene>
    <name evidence="9" type="ORF">C3Y98_00305</name>
</gene>
<evidence type="ECO:0000313" key="10">
    <source>
        <dbReference type="Proteomes" id="UP000297706"/>
    </source>
</evidence>
<dbReference type="GO" id="GO:0016705">
    <property type="term" value="F:oxidoreductase activity, acting on paired donors, with incorporation or reduction of molecular oxygen"/>
    <property type="evidence" value="ECO:0007669"/>
    <property type="project" value="InterPro"/>
</dbReference>
<dbReference type="PANTHER" id="PTHR43876">
    <property type="entry name" value="UBIQUINONE BIOSYNTHESIS MONOOXYGENASE COQ6, MITOCHONDRIAL"/>
    <property type="match status" value="1"/>
</dbReference>
<evidence type="ECO:0000256" key="4">
    <source>
        <dbReference type="ARBA" id="ARBA00022630"/>
    </source>
</evidence>
<keyword evidence="10" id="KW-1185">Reference proteome</keyword>
<evidence type="ECO:0000256" key="3">
    <source>
        <dbReference type="ARBA" id="ARBA00005349"/>
    </source>
</evidence>
<evidence type="ECO:0000256" key="1">
    <source>
        <dbReference type="ARBA" id="ARBA00001974"/>
    </source>
</evidence>
<comment type="similarity">
    <text evidence="3">Belongs to the UbiH/COQ6 family.</text>
</comment>
<feature type="domain" description="FAD-binding" evidence="8">
    <location>
        <begin position="7"/>
        <end position="353"/>
    </location>
</feature>
<comment type="cofactor">
    <cofactor evidence="1">
        <name>FAD</name>
        <dbReference type="ChEBI" id="CHEBI:57692"/>
    </cofactor>
</comment>
<dbReference type="GO" id="GO:0006744">
    <property type="term" value="P:ubiquinone biosynthetic process"/>
    <property type="evidence" value="ECO:0007669"/>
    <property type="project" value="UniProtKB-UniPathway"/>
</dbReference>
<organism evidence="9 10">
    <name type="scientific">Methylotenera oryzisoli</name>
    <dbReference type="NCBI Taxonomy" id="2080758"/>
    <lineage>
        <taxon>Bacteria</taxon>
        <taxon>Pseudomonadati</taxon>
        <taxon>Pseudomonadota</taxon>
        <taxon>Betaproteobacteria</taxon>
        <taxon>Nitrosomonadales</taxon>
        <taxon>Methylophilaceae</taxon>
        <taxon>Methylotenera</taxon>
    </lineage>
</organism>
<dbReference type="SUPFAM" id="SSF51905">
    <property type="entry name" value="FAD/NAD(P)-binding domain"/>
    <property type="match status" value="1"/>
</dbReference>
<dbReference type="AlphaFoldDB" id="A0A4Y9VUE8"/>
<protein>
    <submittedName>
        <fullName evidence="9">Ubiquinone biosynthesis protein UbiH</fullName>
    </submittedName>
</protein>
<dbReference type="GO" id="GO:0071949">
    <property type="term" value="F:FAD binding"/>
    <property type="evidence" value="ECO:0007669"/>
    <property type="project" value="InterPro"/>
</dbReference>
<keyword evidence="4" id="KW-0285">Flavoprotein</keyword>
<dbReference type="PANTHER" id="PTHR43876:SF7">
    <property type="entry name" value="UBIQUINONE BIOSYNTHESIS MONOOXYGENASE COQ6, MITOCHONDRIAL"/>
    <property type="match status" value="1"/>
</dbReference>
<keyword evidence="6" id="KW-0560">Oxidoreductase</keyword>
<dbReference type="UniPathway" id="UPA00232"/>
<keyword evidence="7" id="KW-0503">Monooxygenase</keyword>
<dbReference type="Pfam" id="PF01494">
    <property type="entry name" value="FAD_binding_3"/>
    <property type="match status" value="1"/>
</dbReference>
<evidence type="ECO:0000256" key="7">
    <source>
        <dbReference type="ARBA" id="ARBA00023033"/>
    </source>
</evidence>
<keyword evidence="9" id="KW-0830">Ubiquinone</keyword>
<dbReference type="Gene3D" id="3.50.50.60">
    <property type="entry name" value="FAD/NAD(P)-binding domain"/>
    <property type="match status" value="2"/>
</dbReference>
<evidence type="ECO:0000313" key="9">
    <source>
        <dbReference type="EMBL" id="TFW73364.1"/>
    </source>
</evidence>
<dbReference type="InterPro" id="IPR002938">
    <property type="entry name" value="FAD-bd"/>
</dbReference>
<comment type="pathway">
    <text evidence="2">Cofactor biosynthesis; ubiquinone biosynthesis.</text>
</comment>
<sequence length="398" mass="43394">MMEPRLKTDVTIVGAGLVGMAAAVALSQSGHDVILVDSQPPRAPIDADSDWDQRIYAISPKNMQWLTQLGAWPLLDERRVTEMQSMQIWGDATTQPLELHAEDVNADCLGFIVEERSLKAALLKCIEASNVRMIVGHRCLSVRSSPQCAVLQLVNQQEIESTLLLAADGANSWVRQQLGMGVQRKDYEQIAIVANFITERTHANVARQWFTQDVIGKSGVLAWLPLPENKISIVWSVPSAQAKTLLQLSPEAFTHAVMSAGGDALGAMQLMGQPASFPLVLKQAIKSVVSSIVLIGDAAHSVHPMAGQGVNLGFRDVIDLLNLLGAKHVYQPINDAALLKQYARMRKADVLSMVALTNGLYHLFESPYSMVKNVRNWGLTTANQQAVKKLLIANAIAL</sequence>
<comment type="caution">
    <text evidence="9">The sequence shown here is derived from an EMBL/GenBank/DDBJ whole genome shotgun (WGS) entry which is preliminary data.</text>
</comment>
<accession>A0A4Y9VUE8</accession>
<name>A0A4Y9VUE8_9PROT</name>
<evidence type="ECO:0000256" key="6">
    <source>
        <dbReference type="ARBA" id="ARBA00023002"/>
    </source>
</evidence>
<evidence type="ECO:0000256" key="5">
    <source>
        <dbReference type="ARBA" id="ARBA00022827"/>
    </source>
</evidence>
<dbReference type="OrthoDB" id="9769565at2"/>
<proteinExistence type="inferred from homology"/>